<dbReference type="Gene3D" id="3.40.50.1820">
    <property type="entry name" value="alpha/beta hydrolase"/>
    <property type="match status" value="1"/>
</dbReference>
<evidence type="ECO:0000313" key="3">
    <source>
        <dbReference type="Proteomes" id="UP001516472"/>
    </source>
</evidence>
<accession>A0ABR9PN50</accession>
<dbReference type="Proteomes" id="UP001516472">
    <property type="component" value="Unassembled WGS sequence"/>
</dbReference>
<sequence length="284" mass="31693">MPYLSIRGARLYYEDTGGPGEPVLFSHGLLWDSRLFREQVEALKGRYRCIVYDHRGQGHSEPPPGGSAIDLRTVYEDAVAVIQALGLAPCHFVGQSMGGFVGLRVAARHPELLRSLALLDSSAAAELPLTLARYRLLTTLTHWLGLRPVVDPIMSLYFGRTFMRDPDRAAERALLRRQLADNPREVWRAMQGVIHRRSVEGELHRIVTPTLVMVGDEDLVTVPERAERLHQRIQGSRLVRLPCGGHMCILEQPEAVNAALRDFLETAEPASQASPWEVEIRGVG</sequence>
<dbReference type="PRINTS" id="PR00412">
    <property type="entry name" value="EPOXHYDRLASE"/>
</dbReference>
<feature type="domain" description="AB hydrolase-1" evidence="1">
    <location>
        <begin position="22"/>
        <end position="252"/>
    </location>
</feature>
<protein>
    <submittedName>
        <fullName evidence="2">Alpha/beta fold hydrolase</fullName>
    </submittedName>
</protein>
<dbReference type="InterPro" id="IPR000073">
    <property type="entry name" value="AB_hydrolase_1"/>
</dbReference>
<gene>
    <name evidence="2" type="ORF">G4177_14350</name>
</gene>
<dbReference type="InterPro" id="IPR050266">
    <property type="entry name" value="AB_hydrolase_sf"/>
</dbReference>
<comment type="caution">
    <text evidence="2">The sequence shown here is derived from an EMBL/GenBank/DDBJ whole genome shotgun (WGS) entry which is preliminary data.</text>
</comment>
<dbReference type="SUPFAM" id="SSF53474">
    <property type="entry name" value="alpha/beta-Hydrolases"/>
    <property type="match status" value="1"/>
</dbReference>
<evidence type="ECO:0000313" key="2">
    <source>
        <dbReference type="EMBL" id="MBE4749345.1"/>
    </source>
</evidence>
<organism evidence="2 3">
    <name type="scientific">Corallococcus soli</name>
    <dbReference type="NCBI Taxonomy" id="2710757"/>
    <lineage>
        <taxon>Bacteria</taxon>
        <taxon>Pseudomonadati</taxon>
        <taxon>Myxococcota</taxon>
        <taxon>Myxococcia</taxon>
        <taxon>Myxococcales</taxon>
        <taxon>Cystobacterineae</taxon>
        <taxon>Myxococcaceae</taxon>
        <taxon>Corallococcus</taxon>
    </lineage>
</organism>
<proteinExistence type="predicted"/>
<dbReference type="GO" id="GO:0016787">
    <property type="term" value="F:hydrolase activity"/>
    <property type="evidence" value="ECO:0007669"/>
    <property type="project" value="UniProtKB-KW"/>
</dbReference>
<dbReference type="PANTHER" id="PTHR43798">
    <property type="entry name" value="MONOACYLGLYCEROL LIPASE"/>
    <property type="match status" value="1"/>
</dbReference>
<dbReference type="InterPro" id="IPR000639">
    <property type="entry name" value="Epox_hydrolase-like"/>
</dbReference>
<keyword evidence="2" id="KW-0378">Hydrolase</keyword>
<dbReference type="Pfam" id="PF00561">
    <property type="entry name" value="Abhydrolase_1"/>
    <property type="match status" value="1"/>
</dbReference>
<dbReference type="InterPro" id="IPR029058">
    <property type="entry name" value="AB_hydrolase_fold"/>
</dbReference>
<reference evidence="2 3" key="1">
    <citation type="submission" date="2020-02" db="EMBL/GenBank/DDBJ databases">
        <authorList>
            <person name="Babadi Z.K."/>
            <person name="Risdian C."/>
            <person name="Ebrahimipour G.H."/>
            <person name="Wink J."/>
        </authorList>
    </citation>
    <scope>NUCLEOTIDE SEQUENCE [LARGE SCALE GENOMIC DNA]</scope>
    <source>
        <strain evidence="2 3">ZKHCc1 1396</strain>
    </source>
</reference>
<dbReference type="EMBL" id="JAAIYO010000003">
    <property type="protein sequence ID" value="MBE4749345.1"/>
    <property type="molecule type" value="Genomic_DNA"/>
</dbReference>
<dbReference type="PRINTS" id="PR00111">
    <property type="entry name" value="ABHYDROLASE"/>
</dbReference>
<evidence type="ECO:0000259" key="1">
    <source>
        <dbReference type="Pfam" id="PF00561"/>
    </source>
</evidence>
<name>A0ABR9PN50_9BACT</name>
<dbReference type="RefSeq" id="WP_193348722.1">
    <property type="nucleotide sequence ID" value="NZ_CBCSIP010000193.1"/>
</dbReference>
<keyword evidence="3" id="KW-1185">Reference proteome</keyword>